<evidence type="ECO:0000256" key="2">
    <source>
        <dbReference type="ARBA" id="ARBA00022448"/>
    </source>
</evidence>
<dbReference type="InterPro" id="IPR023997">
    <property type="entry name" value="TonB-dep_OMP_SusC/RagA_CS"/>
</dbReference>
<keyword evidence="10" id="KW-1185">Reference proteome</keyword>
<dbReference type="InterPro" id="IPR037066">
    <property type="entry name" value="Plug_dom_sf"/>
</dbReference>
<accession>A0ABQ1LB34</accession>
<dbReference type="Pfam" id="PF13715">
    <property type="entry name" value="CarbopepD_reg_2"/>
    <property type="match status" value="1"/>
</dbReference>
<keyword evidence="5 7" id="KW-0472">Membrane</keyword>
<comment type="similarity">
    <text evidence="7">Belongs to the TonB-dependent receptor family.</text>
</comment>
<keyword evidence="6 7" id="KW-0998">Cell outer membrane</keyword>
<organism evidence="9 10">
    <name type="scientific">Parapedobacter defluvii</name>
    <dbReference type="NCBI Taxonomy" id="2045106"/>
    <lineage>
        <taxon>Bacteria</taxon>
        <taxon>Pseudomonadati</taxon>
        <taxon>Bacteroidota</taxon>
        <taxon>Sphingobacteriia</taxon>
        <taxon>Sphingobacteriales</taxon>
        <taxon>Sphingobacteriaceae</taxon>
        <taxon>Parapedobacter</taxon>
    </lineage>
</organism>
<dbReference type="InterPro" id="IPR039426">
    <property type="entry name" value="TonB-dep_rcpt-like"/>
</dbReference>
<dbReference type="RefSeq" id="WP_188748377.1">
    <property type="nucleotide sequence ID" value="NZ_BMIK01000002.1"/>
</dbReference>
<dbReference type="NCBIfam" id="TIGR04056">
    <property type="entry name" value="OMP_RagA_SusC"/>
    <property type="match status" value="1"/>
</dbReference>
<evidence type="ECO:0000256" key="7">
    <source>
        <dbReference type="PROSITE-ProRule" id="PRU01360"/>
    </source>
</evidence>
<keyword evidence="3 7" id="KW-1134">Transmembrane beta strand</keyword>
<feature type="domain" description="TonB-dependent receptor plug" evidence="8">
    <location>
        <begin position="119"/>
        <end position="222"/>
    </location>
</feature>
<evidence type="ECO:0000256" key="3">
    <source>
        <dbReference type="ARBA" id="ARBA00022452"/>
    </source>
</evidence>
<evidence type="ECO:0000256" key="1">
    <source>
        <dbReference type="ARBA" id="ARBA00004571"/>
    </source>
</evidence>
<evidence type="ECO:0000256" key="6">
    <source>
        <dbReference type="ARBA" id="ARBA00023237"/>
    </source>
</evidence>
<gene>
    <name evidence="9" type="ORF">GCM10011386_11380</name>
</gene>
<dbReference type="SUPFAM" id="SSF56935">
    <property type="entry name" value="Porins"/>
    <property type="match status" value="1"/>
</dbReference>
<dbReference type="PROSITE" id="PS52016">
    <property type="entry name" value="TONB_DEPENDENT_REC_3"/>
    <property type="match status" value="1"/>
</dbReference>
<dbReference type="Gene3D" id="2.40.170.20">
    <property type="entry name" value="TonB-dependent receptor, beta-barrel domain"/>
    <property type="match status" value="1"/>
</dbReference>
<evidence type="ECO:0000256" key="4">
    <source>
        <dbReference type="ARBA" id="ARBA00022692"/>
    </source>
</evidence>
<dbReference type="InterPro" id="IPR012910">
    <property type="entry name" value="Plug_dom"/>
</dbReference>
<dbReference type="NCBIfam" id="TIGR04057">
    <property type="entry name" value="SusC_RagA_signa"/>
    <property type="match status" value="1"/>
</dbReference>
<dbReference type="InterPro" id="IPR036942">
    <property type="entry name" value="Beta-barrel_TonB_sf"/>
</dbReference>
<name>A0ABQ1LB34_9SPHI</name>
<evidence type="ECO:0000259" key="8">
    <source>
        <dbReference type="Pfam" id="PF07715"/>
    </source>
</evidence>
<evidence type="ECO:0000256" key="5">
    <source>
        <dbReference type="ARBA" id="ARBA00023136"/>
    </source>
</evidence>
<reference evidence="10" key="1">
    <citation type="journal article" date="2019" name="Int. J. Syst. Evol. Microbiol.">
        <title>The Global Catalogue of Microorganisms (GCM) 10K type strain sequencing project: providing services to taxonomists for standard genome sequencing and annotation.</title>
        <authorList>
            <consortium name="The Broad Institute Genomics Platform"/>
            <consortium name="The Broad Institute Genome Sequencing Center for Infectious Disease"/>
            <person name="Wu L."/>
            <person name="Ma J."/>
        </authorList>
    </citation>
    <scope>NUCLEOTIDE SEQUENCE [LARGE SCALE GENOMIC DNA]</scope>
    <source>
        <strain evidence="10">CGMCC 1.15342</strain>
    </source>
</reference>
<evidence type="ECO:0000313" key="9">
    <source>
        <dbReference type="EMBL" id="GGC21153.1"/>
    </source>
</evidence>
<comment type="caution">
    <text evidence="9">The sequence shown here is derived from an EMBL/GenBank/DDBJ whole genome shotgun (WGS) entry which is preliminary data.</text>
</comment>
<dbReference type="Pfam" id="PF07715">
    <property type="entry name" value="Plug"/>
    <property type="match status" value="1"/>
</dbReference>
<dbReference type="Gene3D" id="2.170.130.10">
    <property type="entry name" value="TonB-dependent receptor, plug domain"/>
    <property type="match status" value="1"/>
</dbReference>
<dbReference type="Proteomes" id="UP000597338">
    <property type="component" value="Unassembled WGS sequence"/>
</dbReference>
<sequence length="1068" mass="120439">MKRKIALAAFYVLAWIWPCIAQQEINGFVYSSSNQMPLHGASVQLKKAGQIRHSGPDGGFKLELTGNDTLLVSFVGYIPRYIPVTVEPQQLLEIYLEPEAETLEEVVINTGYYQVPRERATGSFVHVDNQTLNRVVGGSILQRLEGIAPGVQFTNAGGTSASDIRVRGLATIQSDETPLIVLDGFPYEGDINTINPNDIESVTVLKDAAAASIWGARAGNGVIVITTKQGRYGQKAQISFNNNVTIGEKPDLFYNQNRLPSDIVMQIEKEKYERGGYYNEAATQAPFPEYVELLIRRDQGLISGEKFTQQETILRNTEVRDEALRYLYRPSQYRQHALNVRGGGETMRYAFGLGYDRNRSTIVGNGNDRLNINMQNTFKPLEGLELSGSIWYTSQGTETNGLTLDDLGSGATNFGLSPYIRLRDEMGNSLPVVKDYRMPYKESMAAEGLLDWQFRPLDEITMADNRTKGTEMRLNGGVRYAFLRHFNLSADYQFVRGESQTIQHYTPDSYYVRNLVNRYTQEDGTQVIPHNHILYGQRPAGQHAHSARGQLNYSRDFGSDHAVALLAGAEMRSGVRETEPGYRLYNYDPEYRTGNTNFDYVTRYPTRPRLTGTIPEQPSGRDGYMDRFLSYYGNGSYTYRKRYILSASLRWDGSNLFGVKTNQRGTPLWSVGGSWEASGERFYPIADWLPYLRLRGTYGSAGNVNKSVSAYPVIRYAMDTGRDLQYADLQSAGNPSLRWEQVNTLNMGMDWRTMGNRITGSIEYYTKWAQDLIGADYLPPSTGIITGGTAVATNLINYADLQTKGVDVQINSLNLNGGITWKSLLMVSWVRNRVTHFNTGEVATIGNYFTSPPPVVGRSRDALYALPWAGLDHETGMPLVWYDGALGAEYSDYYRNYDPADLRIEGVRVPSFYGSLRNDVSWKGIALSVLVTWKTNYVFRRESIYPGVEYDGGYHMDYFRRWQKPGDERITDVPAWAESSETYRTQVYRHSEALVDRGDHVRIQDVNLSYAFPRDLLGRLPIAGIRLYGYVRNVGILWKSTQTGIDPDYVTAEYPAPRTFAFGVQVDF</sequence>
<evidence type="ECO:0000313" key="10">
    <source>
        <dbReference type="Proteomes" id="UP000597338"/>
    </source>
</evidence>
<proteinExistence type="inferred from homology"/>
<dbReference type="InterPro" id="IPR023996">
    <property type="entry name" value="TonB-dep_OMP_SusC/RagA"/>
</dbReference>
<keyword evidence="2 7" id="KW-0813">Transport</keyword>
<protein>
    <submittedName>
        <fullName evidence="9">SusC/RagA family TonB-linked outer membrane protein</fullName>
    </submittedName>
</protein>
<keyword evidence="4 7" id="KW-0812">Transmembrane</keyword>
<comment type="subcellular location">
    <subcellularLocation>
        <location evidence="1 7">Cell outer membrane</location>
        <topology evidence="1 7">Multi-pass membrane protein</topology>
    </subcellularLocation>
</comment>
<dbReference type="InterPro" id="IPR008969">
    <property type="entry name" value="CarboxyPept-like_regulatory"/>
</dbReference>
<dbReference type="EMBL" id="BMIK01000002">
    <property type="protein sequence ID" value="GGC21153.1"/>
    <property type="molecule type" value="Genomic_DNA"/>
</dbReference>
<dbReference type="SUPFAM" id="SSF49464">
    <property type="entry name" value="Carboxypeptidase regulatory domain-like"/>
    <property type="match status" value="1"/>
</dbReference>